<name>A0AAD6X9N7_9AGAR</name>
<comment type="caution">
    <text evidence="1">The sequence shown here is derived from an EMBL/GenBank/DDBJ whole genome shotgun (WGS) entry which is preliminary data.</text>
</comment>
<evidence type="ECO:0000313" key="1">
    <source>
        <dbReference type="EMBL" id="KAJ7037239.1"/>
    </source>
</evidence>
<proteinExistence type="predicted"/>
<keyword evidence="2" id="KW-1185">Reference proteome</keyword>
<accession>A0AAD6X9N7</accession>
<dbReference type="EMBL" id="JARJCM010000038">
    <property type="protein sequence ID" value="KAJ7037239.1"/>
    <property type="molecule type" value="Genomic_DNA"/>
</dbReference>
<sequence>MNMERRSEYRPEPDGEFDAQTLYCHVPPTPFVLNSIFNNSNHFNVQTFPIQLFATLFASFLAVAVANPTAARDSGLHCEIVPFLRCEGGIDQQIACGDDWQCPGNGLHPIIADPYCAAQCVCEIPCP</sequence>
<reference evidence="1" key="1">
    <citation type="submission" date="2023-03" db="EMBL/GenBank/DDBJ databases">
        <title>Massive genome expansion in bonnet fungi (Mycena s.s.) driven by repeated elements and novel gene families across ecological guilds.</title>
        <authorList>
            <consortium name="Lawrence Berkeley National Laboratory"/>
            <person name="Harder C.B."/>
            <person name="Miyauchi S."/>
            <person name="Viragh M."/>
            <person name="Kuo A."/>
            <person name="Thoen E."/>
            <person name="Andreopoulos B."/>
            <person name="Lu D."/>
            <person name="Skrede I."/>
            <person name="Drula E."/>
            <person name="Henrissat B."/>
            <person name="Morin E."/>
            <person name="Kohler A."/>
            <person name="Barry K."/>
            <person name="LaButti K."/>
            <person name="Morin E."/>
            <person name="Salamov A."/>
            <person name="Lipzen A."/>
            <person name="Mereny Z."/>
            <person name="Hegedus B."/>
            <person name="Baldrian P."/>
            <person name="Stursova M."/>
            <person name="Weitz H."/>
            <person name="Taylor A."/>
            <person name="Grigoriev I.V."/>
            <person name="Nagy L.G."/>
            <person name="Martin F."/>
            <person name="Kauserud H."/>
        </authorList>
    </citation>
    <scope>NUCLEOTIDE SEQUENCE</scope>
    <source>
        <strain evidence="1">CBHHK200</strain>
    </source>
</reference>
<gene>
    <name evidence="1" type="ORF">C8F04DRAFT_1393771</name>
</gene>
<protein>
    <submittedName>
        <fullName evidence="1">Uncharacterized protein</fullName>
    </submittedName>
</protein>
<organism evidence="1 2">
    <name type="scientific">Mycena alexandri</name>
    <dbReference type="NCBI Taxonomy" id="1745969"/>
    <lineage>
        <taxon>Eukaryota</taxon>
        <taxon>Fungi</taxon>
        <taxon>Dikarya</taxon>
        <taxon>Basidiomycota</taxon>
        <taxon>Agaricomycotina</taxon>
        <taxon>Agaricomycetes</taxon>
        <taxon>Agaricomycetidae</taxon>
        <taxon>Agaricales</taxon>
        <taxon>Marasmiineae</taxon>
        <taxon>Mycenaceae</taxon>
        <taxon>Mycena</taxon>
    </lineage>
</organism>
<evidence type="ECO:0000313" key="2">
    <source>
        <dbReference type="Proteomes" id="UP001218188"/>
    </source>
</evidence>
<dbReference type="AlphaFoldDB" id="A0AAD6X9N7"/>
<dbReference type="Proteomes" id="UP001218188">
    <property type="component" value="Unassembled WGS sequence"/>
</dbReference>